<evidence type="ECO:0000313" key="3">
    <source>
        <dbReference type="Proteomes" id="UP000808349"/>
    </source>
</evidence>
<dbReference type="SUPFAM" id="SSF55729">
    <property type="entry name" value="Acyl-CoA N-acyltransferases (Nat)"/>
    <property type="match status" value="1"/>
</dbReference>
<dbReference type="InterPro" id="IPR000182">
    <property type="entry name" value="GNAT_dom"/>
</dbReference>
<dbReference type="EMBL" id="JADKFW010000004">
    <property type="protein sequence ID" value="MBK9716593.1"/>
    <property type="molecule type" value="Genomic_DNA"/>
</dbReference>
<dbReference type="Pfam" id="PF13673">
    <property type="entry name" value="Acetyltransf_10"/>
    <property type="match status" value="1"/>
</dbReference>
<dbReference type="Proteomes" id="UP000808349">
    <property type="component" value="Unassembled WGS sequence"/>
</dbReference>
<dbReference type="AlphaFoldDB" id="A0A9D7XGC9"/>
<sequence>MNYTLKKYNELNIDELYQILQLRAEVFIVEQQCVYQDLDSKDQDAFHLMLHNQDNLLLAYTRLLPPDISYKNYSSIGRVVSHPGFRSKGLGKSIMQKSILYIENIFPQYNIKISAQSYLIKFYESFSFQTIGDEYLEDNIPHTAMIKYLIPFEQQLKSH</sequence>
<protein>
    <submittedName>
        <fullName evidence="2">GNAT family N-acetyltransferase</fullName>
    </submittedName>
</protein>
<dbReference type="PROSITE" id="PS51186">
    <property type="entry name" value="GNAT"/>
    <property type="match status" value="1"/>
</dbReference>
<evidence type="ECO:0000313" key="2">
    <source>
        <dbReference type="EMBL" id="MBK9716593.1"/>
    </source>
</evidence>
<proteinExistence type="predicted"/>
<dbReference type="Gene3D" id="3.40.630.30">
    <property type="match status" value="1"/>
</dbReference>
<feature type="domain" description="N-acetyltransferase" evidence="1">
    <location>
        <begin position="6"/>
        <end position="150"/>
    </location>
</feature>
<gene>
    <name evidence="2" type="ORF">IPO85_03575</name>
</gene>
<name>A0A9D7XGC9_9BACT</name>
<comment type="caution">
    <text evidence="2">The sequence shown here is derived from an EMBL/GenBank/DDBJ whole genome shotgun (WGS) entry which is preliminary data.</text>
</comment>
<evidence type="ECO:0000259" key="1">
    <source>
        <dbReference type="PROSITE" id="PS51186"/>
    </source>
</evidence>
<dbReference type="InterPro" id="IPR016181">
    <property type="entry name" value="Acyl_CoA_acyltransferase"/>
</dbReference>
<organism evidence="2 3">
    <name type="scientific">Candidatus Defluviibacterium haderslevense</name>
    <dbReference type="NCBI Taxonomy" id="2981993"/>
    <lineage>
        <taxon>Bacteria</taxon>
        <taxon>Pseudomonadati</taxon>
        <taxon>Bacteroidota</taxon>
        <taxon>Saprospiria</taxon>
        <taxon>Saprospirales</taxon>
        <taxon>Saprospiraceae</taxon>
        <taxon>Candidatus Defluviibacterium</taxon>
    </lineage>
</organism>
<accession>A0A9D7XGC9</accession>
<dbReference type="GO" id="GO:0016747">
    <property type="term" value="F:acyltransferase activity, transferring groups other than amino-acyl groups"/>
    <property type="evidence" value="ECO:0007669"/>
    <property type="project" value="InterPro"/>
</dbReference>
<reference evidence="2 3" key="1">
    <citation type="submission" date="2020-10" db="EMBL/GenBank/DDBJ databases">
        <title>Connecting structure to function with the recovery of over 1000 high-quality activated sludge metagenome-assembled genomes encoding full-length rRNA genes using long-read sequencing.</title>
        <authorList>
            <person name="Singleton C.M."/>
            <person name="Petriglieri F."/>
            <person name="Kristensen J.M."/>
            <person name="Kirkegaard R.H."/>
            <person name="Michaelsen T.Y."/>
            <person name="Andersen M.H."/>
            <person name="Karst S.M."/>
            <person name="Dueholm M.S."/>
            <person name="Nielsen P.H."/>
            <person name="Albertsen M."/>
        </authorList>
    </citation>
    <scope>NUCLEOTIDE SEQUENCE [LARGE SCALE GENOMIC DNA]</scope>
    <source>
        <strain evidence="2">Ribe_18-Q3-R11-54_BAT3C.373</strain>
    </source>
</reference>